<feature type="region of interest" description="Disordered" evidence="1">
    <location>
        <begin position="1"/>
        <end position="22"/>
    </location>
</feature>
<evidence type="ECO:0008006" key="4">
    <source>
        <dbReference type="Google" id="ProtNLM"/>
    </source>
</evidence>
<comment type="caution">
    <text evidence="2">The sequence shown here is derived from an EMBL/GenBank/DDBJ whole genome shotgun (WGS) entry which is preliminary data.</text>
</comment>
<evidence type="ECO:0000256" key="1">
    <source>
        <dbReference type="SAM" id="MobiDB-lite"/>
    </source>
</evidence>
<keyword evidence="3" id="KW-1185">Reference proteome</keyword>
<evidence type="ECO:0000313" key="3">
    <source>
        <dbReference type="Proteomes" id="UP001324427"/>
    </source>
</evidence>
<name>A0AAV9J4U1_9PEZI</name>
<accession>A0AAV9J4U1</accession>
<gene>
    <name evidence="2" type="ORF">LTR36_010387</name>
</gene>
<reference evidence="2 3" key="1">
    <citation type="submission" date="2021-11" db="EMBL/GenBank/DDBJ databases">
        <title>Black yeast isolated from Biological Soil Crust.</title>
        <authorList>
            <person name="Kurbessoian T."/>
        </authorList>
    </citation>
    <scope>NUCLEOTIDE SEQUENCE [LARGE SCALE GENOMIC DNA]</scope>
    <source>
        <strain evidence="2 3">CCFEE 5522</strain>
    </source>
</reference>
<evidence type="ECO:0000313" key="2">
    <source>
        <dbReference type="EMBL" id="KAK4539734.1"/>
    </source>
</evidence>
<dbReference type="EMBL" id="JAVFHQ010000084">
    <property type="protein sequence ID" value="KAK4539734.1"/>
    <property type="molecule type" value="Genomic_DNA"/>
</dbReference>
<dbReference type="AlphaFoldDB" id="A0AAV9J4U1"/>
<organism evidence="2 3">
    <name type="scientific">Oleoguttula mirabilis</name>
    <dbReference type="NCBI Taxonomy" id="1507867"/>
    <lineage>
        <taxon>Eukaryota</taxon>
        <taxon>Fungi</taxon>
        <taxon>Dikarya</taxon>
        <taxon>Ascomycota</taxon>
        <taxon>Pezizomycotina</taxon>
        <taxon>Dothideomycetes</taxon>
        <taxon>Dothideomycetidae</taxon>
        <taxon>Mycosphaerellales</taxon>
        <taxon>Teratosphaeriaceae</taxon>
        <taxon>Oleoguttula</taxon>
    </lineage>
</organism>
<sequence length="230" mass="26113">MASTVDVGDSAMAQHQHEEPSACRLKTLPAELRSEIMELAFTTPKEVNILKTSPPCKSLILTCRQFHNEAAAMYKAAYRHSWTTSTFVLEESTTHLDSYEEAIKILDEQDVEQISNFMIRGLMSTFIMKEGLWIEQIPGRDDVEFAIIKEVDVHNMFTWLVLCRYSTGSAGHSMAVLLMKGGFVNLGLYMEKVDRIREYVKEKHPRCSIDELVAAMKFFKSVYAGLKAFA</sequence>
<proteinExistence type="predicted"/>
<dbReference type="Proteomes" id="UP001324427">
    <property type="component" value="Unassembled WGS sequence"/>
</dbReference>
<protein>
    <recommendedName>
        <fullName evidence="4">F-box domain-containing protein</fullName>
    </recommendedName>
</protein>